<sequence length="203" mass="23322">MVPVINGKVYHFGPRGLYNGLLLLGDDETHSWWDHMTGECLHGPSKGVKMEVYPIRHTTVEEALGKWPDIRIALSRPNIRMRWLSRVMNWMHRKEILPPGFTKTMQAPDERLPRMTSGLGIIEGGEQCFYPLEVLRRCGGTVWDTVGGAEIRITLDASGIYPDAIYTEEKETGKGTDRPLQLYTRWYGFSYTYPRCKIYGQQK</sequence>
<dbReference type="Proteomes" id="UP000625210">
    <property type="component" value="Unassembled WGS sequence"/>
</dbReference>
<proteinExistence type="predicted"/>
<reference evidence="1" key="2">
    <citation type="submission" date="2020-09" db="EMBL/GenBank/DDBJ databases">
        <authorList>
            <person name="Sun Q."/>
            <person name="Zhou Y."/>
        </authorList>
    </citation>
    <scope>NUCLEOTIDE SEQUENCE</scope>
    <source>
        <strain evidence="1">CGMCC 1.15179</strain>
    </source>
</reference>
<evidence type="ECO:0008006" key="3">
    <source>
        <dbReference type="Google" id="ProtNLM"/>
    </source>
</evidence>
<comment type="caution">
    <text evidence="1">The sequence shown here is derived from an EMBL/GenBank/DDBJ whole genome shotgun (WGS) entry which is preliminary data.</text>
</comment>
<keyword evidence="2" id="KW-1185">Reference proteome</keyword>
<evidence type="ECO:0000313" key="2">
    <source>
        <dbReference type="Proteomes" id="UP000625210"/>
    </source>
</evidence>
<evidence type="ECO:0000313" key="1">
    <source>
        <dbReference type="EMBL" id="GGE07398.1"/>
    </source>
</evidence>
<dbReference type="InterPro" id="IPR021516">
    <property type="entry name" value="DUF3179"/>
</dbReference>
<reference evidence="1" key="1">
    <citation type="journal article" date="2014" name="Int. J. Syst. Evol. Microbiol.">
        <title>Complete genome sequence of Corynebacterium casei LMG S-19264T (=DSM 44701T), isolated from a smear-ripened cheese.</title>
        <authorList>
            <consortium name="US DOE Joint Genome Institute (JGI-PGF)"/>
            <person name="Walter F."/>
            <person name="Albersmeier A."/>
            <person name="Kalinowski J."/>
            <person name="Ruckert C."/>
        </authorList>
    </citation>
    <scope>NUCLEOTIDE SEQUENCE</scope>
    <source>
        <strain evidence="1">CGMCC 1.15179</strain>
    </source>
</reference>
<dbReference type="Pfam" id="PF11376">
    <property type="entry name" value="DUF3179"/>
    <property type="match status" value="1"/>
</dbReference>
<protein>
    <recommendedName>
        <fullName evidence="3">DUF3179 domain-containing protein</fullName>
    </recommendedName>
</protein>
<dbReference type="AlphaFoldDB" id="A0A8J2VBL5"/>
<name>A0A8J2VBL5_9BACL</name>
<dbReference type="EMBL" id="BMHQ01000002">
    <property type="protein sequence ID" value="GGE07398.1"/>
    <property type="molecule type" value="Genomic_DNA"/>
</dbReference>
<accession>A0A8J2VBL5</accession>
<organism evidence="1 2">
    <name type="scientific">Marinithermofilum abyssi</name>
    <dbReference type="NCBI Taxonomy" id="1571185"/>
    <lineage>
        <taxon>Bacteria</taxon>
        <taxon>Bacillati</taxon>
        <taxon>Bacillota</taxon>
        <taxon>Bacilli</taxon>
        <taxon>Bacillales</taxon>
        <taxon>Thermoactinomycetaceae</taxon>
        <taxon>Marinithermofilum</taxon>
    </lineage>
</organism>
<gene>
    <name evidence="1" type="ORF">GCM10011571_05810</name>
</gene>